<dbReference type="Gene3D" id="3.40.50.720">
    <property type="entry name" value="NAD(P)-binding Rossmann-like Domain"/>
    <property type="match status" value="1"/>
</dbReference>
<evidence type="ECO:0000256" key="2">
    <source>
        <dbReference type="ARBA" id="ARBA00023002"/>
    </source>
</evidence>
<dbReference type="SUPFAM" id="SSF51735">
    <property type="entry name" value="NAD(P)-binding Rossmann-fold domains"/>
    <property type="match status" value="1"/>
</dbReference>
<keyword evidence="4" id="KW-1185">Reference proteome</keyword>
<keyword evidence="2 3" id="KW-0560">Oxidoreductase</keyword>
<evidence type="ECO:0000313" key="3">
    <source>
        <dbReference type="EMBL" id="BBO35505.1"/>
    </source>
</evidence>
<dbReference type="AlphaFoldDB" id="A0A5K7XGI0"/>
<dbReference type="InterPro" id="IPR036291">
    <property type="entry name" value="NAD(P)-bd_dom_sf"/>
</dbReference>
<dbReference type="KEGG" id="lpav:PLANPX_5117"/>
<dbReference type="NCBIfam" id="NF009386">
    <property type="entry name" value="PRK12745.1"/>
    <property type="match status" value="1"/>
</dbReference>
<reference evidence="4" key="1">
    <citation type="submission" date="2019-10" db="EMBL/GenBank/DDBJ databases">
        <title>Lacipirellula parvula gen. nov., sp. nov., representing a lineage of planctomycetes widespread in freshwater anoxic habitats, and description of the family Lacipirellulaceae.</title>
        <authorList>
            <person name="Dedysh S.N."/>
            <person name="Kulichevskaya I.S."/>
            <person name="Beletsky A.V."/>
            <person name="Rakitin A.L."/>
            <person name="Mardanov A.V."/>
            <person name="Ivanova A.A."/>
            <person name="Saltykova V.X."/>
            <person name="Rijpstra W.I.C."/>
            <person name="Sinninghe Damste J.S."/>
            <person name="Ravin N.V."/>
        </authorList>
    </citation>
    <scope>NUCLEOTIDE SEQUENCE [LARGE SCALE GENOMIC DNA]</scope>
    <source>
        <strain evidence="4">PX69</strain>
    </source>
</reference>
<dbReference type="PANTHER" id="PTHR42760">
    <property type="entry name" value="SHORT-CHAIN DEHYDROGENASES/REDUCTASES FAMILY MEMBER"/>
    <property type="match status" value="1"/>
</dbReference>
<gene>
    <name evidence="3" type="ORF">PLANPX_5117</name>
</gene>
<dbReference type="PRINTS" id="PR00081">
    <property type="entry name" value="GDHRDH"/>
</dbReference>
<dbReference type="EC" id="1.1.1.100" evidence="3"/>
<accession>A0A5K7XGI0</accession>
<sequence>MTTSHNKTAFVTGGSRGIGFGIAQSLAADGWRLAINGMRPASDVQEPLATLRKSSPEVIYVRGDVSSADDRAACLDQIRTAFGQLNLLVNNAGIAPRVRADILEATAESFDEMINVNLKGPYFLTQAVAAWMIEQRQADTAFDGAIVNISSISAEVASTNRGDYCLARAGTSMATKLWAVRLAEFGIRVYEIRPGIIATDMTAGVKEKYDRMIADGLTLEPRWGQPEDVGRAVAALARGEFRYATGQVVNIDGGMTIGRL</sequence>
<proteinExistence type="inferred from homology"/>
<evidence type="ECO:0000313" key="4">
    <source>
        <dbReference type="Proteomes" id="UP000326837"/>
    </source>
</evidence>
<dbReference type="GO" id="GO:0004316">
    <property type="term" value="F:3-oxoacyl-[acyl-carrier-protein] reductase (NADPH) activity"/>
    <property type="evidence" value="ECO:0007669"/>
    <property type="project" value="UniProtKB-EC"/>
</dbReference>
<dbReference type="InterPro" id="IPR002347">
    <property type="entry name" value="SDR_fam"/>
</dbReference>
<name>A0A5K7XGI0_9BACT</name>
<protein>
    <submittedName>
        <fullName evidence="3">3-oxoacyl reductase</fullName>
        <ecNumber evidence="3">1.1.1.100</ecNumber>
    </submittedName>
</protein>
<comment type="similarity">
    <text evidence="1">Belongs to the short-chain dehydrogenases/reductases (SDR) family.</text>
</comment>
<dbReference type="PRINTS" id="PR00080">
    <property type="entry name" value="SDRFAMILY"/>
</dbReference>
<dbReference type="EMBL" id="AP021861">
    <property type="protein sequence ID" value="BBO35505.1"/>
    <property type="molecule type" value="Genomic_DNA"/>
</dbReference>
<dbReference type="FunFam" id="3.40.50.720:FF:000173">
    <property type="entry name" value="3-oxoacyl-[acyl-carrier protein] reductase"/>
    <property type="match status" value="1"/>
</dbReference>
<dbReference type="Pfam" id="PF13561">
    <property type="entry name" value="adh_short_C2"/>
    <property type="match status" value="1"/>
</dbReference>
<organism evidence="3 4">
    <name type="scientific">Lacipirellula parvula</name>
    <dbReference type="NCBI Taxonomy" id="2650471"/>
    <lineage>
        <taxon>Bacteria</taxon>
        <taxon>Pseudomonadati</taxon>
        <taxon>Planctomycetota</taxon>
        <taxon>Planctomycetia</taxon>
        <taxon>Pirellulales</taxon>
        <taxon>Lacipirellulaceae</taxon>
        <taxon>Lacipirellula</taxon>
    </lineage>
</organism>
<dbReference type="RefSeq" id="WP_152100873.1">
    <property type="nucleotide sequence ID" value="NZ_AP021861.1"/>
</dbReference>
<evidence type="ECO:0000256" key="1">
    <source>
        <dbReference type="ARBA" id="ARBA00006484"/>
    </source>
</evidence>
<dbReference type="Proteomes" id="UP000326837">
    <property type="component" value="Chromosome"/>
</dbReference>